<keyword evidence="2" id="KW-0472">Membrane</keyword>
<keyword evidence="2" id="KW-1133">Transmembrane helix</keyword>
<dbReference type="Proteomes" id="UP000224006">
    <property type="component" value="Chromosome IX"/>
</dbReference>
<feature type="compositionally biased region" description="Low complexity" evidence="1">
    <location>
        <begin position="377"/>
        <end position="390"/>
    </location>
</feature>
<organism evidence="4 5">
    <name type="scientific">Besnoitia besnoiti</name>
    <name type="common">Apicomplexan protozoan</name>
    <dbReference type="NCBI Taxonomy" id="94643"/>
    <lineage>
        <taxon>Eukaryota</taxon>
        <taxon>Sar</taxon>
        <taxon>Alveolata</taxon>
        <taxon>Apicomplexa</taxon>
        <taxon>Conoidasida</taxon>
        <taxon>Coccidia</taxon>
        <taxon>Eucoccidiorida</taxon>
        <taxon>Eimeriorina</taxon>
        <taxon>Sarcocystidae</taxon>
        <taxon>Besnoitia</taxon>
    </lineage>
</organism>
<accession>A0A2A9MB50</accession>
<comment type="caution">
    <text evidence="4">The sequence shown here is derived from an EMBL/GenBank/DDBJ whole genome shotgun (WGS) entry which is preliminary data.</text>
</comment>
<dbReference type="EMBL" id="NWUJ01000010">
    <property type="protein sequence ID" value="PFH32610.1"/>
    <property type="molecule type" value="Genomic_DNA"/>
</dbReference>
<dbReference type="PANTHER" id="PTHR12277">
    <property type="entry name" value="ALPHA/BETA HYDROLASE DOMAIN-CONTAINING PROTEIN"/>
    <property type="match status" value="1"/>
</dbReference>
<evidence type="ECO:0000313" key="5">
    <source>
        <dbReference type="Proteomes" id="UP000224006"/>
    </source>
</evidence>
<reference evidence="4 5" key="1">
    <citation type="submission" date="2017-09" db="EMBL/GenBank/DDBJ databases">
        <title>Genome sequencing of Besnoitia besnoiti strain Bb-Ger1.</title>
        <authorList>
            <person name="Schares G."/>
            <person name="Venepally P."/>
            <person name="Lorenzi H.A."/>
        </authorList>
    </citation>
    <scope>NUCLEOTIDE SEQUENCE [LARGE SCALE GENOMIC DNA]</scope>
    <source>
        <strain evidence="4 5">Bb-Ger1</strain>
    </source>
</reference>
<dbReference type="GeneID" id="40306284"/>
<dbReference type="RefSeq" id="XP_029216619.1">
    <property type="nucleotide sequence ID" value="XM_029359952.1"/>
</dbReference>
<feature type="compositionally biased region" description="Basic and acidic residues" evidence="1">
    <location>
        <begin position="492"/>
        <end position="502"/>
    </location>
</feature>
<dbReference type="VEuPathDB" id="ToxoDB:BESB_012220"/>
<evidence type="ECO:0000256" key="2">
    <source>
        <dbReference type="SAM" id="Phobius"/>
    </source>
</evidence>
<dbReference type="OrthoDB" id="10249433at2759"/>
<evidence type="ECO:0000313" key="4">
    <source>
        <dbReference type="EMBL" id="PFH32610.1"/>
    </source>
</evidence>
<feature type="domain" description="Serine aminopeptidase S33" evidence="3">
    <location>
        <begin position="111"/>
        <end position="239"/>
    </location>
</feature>
<dbReference type="GO" id="GO:0008474">
    <property type="term" value="F:palmitoyl-(protein) hydrolase activity"/>
    <property type="evidence" value="ECO:0007669"/>
    <property type="project" value="TreeGrafter"/>
</dbReference>
<dbReference type="STRING" id="94643.A0A2A9MB50"/>
<dbReference type="InterPro" id="IPR029058">
    <property type="entry name" value="AB_hydrolase_fold"/>
</dbReference>
<evidence type="ECO:0000256" key="1">
    <source>
        <dbReference type="SAM" id="MobiDB-lite"/>
    </source>
</evidence>
<feature type="transmembrane region" description="Helical" evidence="2">
    <location>
        <begin position="18"/>
        <end position="47"/>
    </location>
</feature>
<dbReference type="Gene3D" id="3.40.50.1820">
    <property type="entry name" value="alpha/beta hydrolase"/>
    <property type="match status" value="1"/>
</dbReference>
<proteinExistence type="predicted"/>
<dbReference type="Pfam" id="PF12146">
    <property type="entry name" value="Hydrolase_4"/>
    <property type="match status" value="1"/>
</dbReference>
<dbReference type="AlphaFoldDB" id="A0A2A9MB50"/>
<dbReference type="KEGG" id="bbes:BESB_012220"/>
<evidence type="ECO:0000259" key="3">
    <source>
        <dbReference type="Pfam" id="PF12146"/>
    </source>
</evidence>
<dbReference type="PANTHER" id="PTHR12277:SF81">
    <property type="entry name" value="PROTEIN ABHD13"/>
    <property type="match status" value="1"/>
</dbReference>
<name>A0A2A9MB50_BESBE</name>
<dbReference type="SUPFAM" id="SSF53474">
    <property type="entry name" value="alpha/beta-Hydrolases"/>
    <property type="match status" value="1"/>
</dbReference>
<keyword evidence="2" id="KW-0812">Transmembrane</keyword>
<keyword evidence="5" id="KW-1185">Reference proteome</keyword>
<gene>
    <name evidence="4" type="ORF">BESB_012220</name>
</gene>
<sequence>MENGEAGSDIAADPAPSILLAVAGFAARATWVGGLLLSCLVGLLWYFQEKLLFYPGVPQGFETPDKNPKGLRSPAERGLPFEELWVKTVDGVKLHCWLIKQKLPQVAAHAPTLIFFHGNAGNVGFRLPNVELLYKHVGVNVLLVSYRGYGYSEGSPTEAGVYRDGEAALDMLVEKQKELQIDANRLFLFGRSLGGAVAIDLAVQRSHQIRGVIVENTFTSLIDMILIVFPFLRPFQRLVRVVQRLYMDNGEKMKRLRLPILFISGMKDELVPSRHMKQLFEWCASPLKEKEEVPLGGHNDTWEWAIGGKNYYERIAAFIQQALQFDAKRSQEPSEDTLLGHGGPDSSCRDSVKAPALQAGGSLPAEKGGEHDLPLSVAPGGAAVLPAGPVSQSAHRAHGQDSLSLGSVDLPAAPVAAREVVAAAAAAASSAAVHYATSGASRSDSGSGGPSAGGVAHTDVGNEEIAAAGTGQRGETTEGLRQRVAAATCQVDAERRRENSDF</sequence>
<dbReference type="GO" id="GO:0016020">
    <property type="term" value="C:membrane"/>
    <property type="evidence" value="ECO:0007669"/>
    <property type="project" value="TreeGrafter"/>
</dbReference>
<protein>
    <submittedName>
        <fullName evidence="4">Phospholipase/carboxylesterase</fullName>
    </submittedName>
</protein>
<feature type="region of interest" description="Disordered" evidence="1">
    <location>
        <begin position="330"/>
        <end position="399"/>
    </location>
</feature>
<feature type="region of interest" description="Disordered" evidence="1">
    <location>
        <begin position="438"/>
        <end position="502"/>
    </location>
</feature>
<dbReference type="InterPro" id="IPR022742">
    <property type="entry name" value="Hydrolase_4"/>
</dbReference>